<dbReference type="Pfam" id="PF07943">
    <property type="entry name" value="PBP5_C"/>
    <property type="match status" value="1"/>
</dbReference>
<keyword evidence="9" id="KW-0133">Cell shape</keyword>
<evidence type="ECO:0000256" key="2">
    <source>
        <dbReference type="ARBA" id="ARBA00004752"/>
    </source>
</evidence>
<proteinExistence type="inferred from homology"/>
<dbReference type="EC" id="3.4.16.4" evidence="4"/>
<feature type="binding site" evidence="14">
    <location>
        <position position="227"/>
    </location>
    <ligand>
        <name>substrate</name>
    </ligand>
</feature>
<evidence type="ECO:0000313" key="20">
    <source>
        <dbReference type="Proteomes" id="UP000184241"/>
    </source>
</evidence>
<dbReference type="InterPro" id="IPR012338">
    <property type="entry name" value="Beta-lactam/transpept-like"/>
</dbReference>
<evidence type="ECO:0000256" key="4">
    <source>
        <dbReference type="ARBA" id="ARBA00012448"/>
    </source>
</evidence>
<evidence type="ECO:0000256" key="7">
    <source>
        <dbReference type="ARBA" id="ARBA00022729"/>
    </source>
</evidence>
<feature type="active site" evidence="13">
    <location>
        <position position="114"/>
    </location>
</feature>
<evidence type="ECO:0000256" key="14">
    <source>
        <dbReference type="PIRSR" id="PIRSR618044-2"/>
    </source>
</evidence>
<dbReference type="GO" id="GO:0009252">
    <property type="term" value="P:peptidoglycan biosynthetic process"/>
    <property type="evidence" value="ECO:0007669"/>
    <property type="project" value="UniProtKB-UniPathway"/>
</dbReference>
<evidence type="ECO:0000256" key="11">
    <source>
        <dbReference type="ARBA" id="ARBA00023316"/>
    </source>
</evidence>
<dbReference type="GO" id="GO:0071555">
    <property type="term" value="P:cell wall organization"/>
    <property type="evidence" value="ECO:0007669"/>
    <property type="project" value="UniProtKB-KW"/>
</dbReference>
<comment type="similarity">
    <text evidence="3 15">Belongs to the peptidase S11 family.</text>
</comment>
<dbReference type="GO" id="GO:0006508">
    <property type="term" value="P:proteolysis"/>
    <property type="evidence" value="ECO:0007669"/>
    <property type="project" value="UniProtKB-KW"/>
</dbReference>
<comment type="pathway">
    <text evidence="2">Cell wall biogenesis; peptidoglycan biosynthesis.</text>
</comment>
<feature type="domain" description="Peptidase S11 D-Ala-D-Ala carboxypeptidase A C-terminal" evidence="18">
    <location>
        <begin position="277"/>
        <end position="367"/>
    </location>
</feature>
<evidence type="ECO:0000256" key="15">
    <source>
        <dbReference type="RuleBase" id="RU004016"/>
    </source>
</evidence>
<feature type="active site" description="Proton acceptor" evidence="13">
    <location>
        <position position="62"/>
    </location>
</feature>
<keyword evidence="16" id="KW-0812">Transmembrane</keyword>
<keyword evidence="6" id="KW-0645">Protease</keyword>
<evidence type="ECO:0000259" key="18">
    <source>
        <dbReference type="SMART" id="SM00936"/>
    </source>
</evidence>
<keyword evidence="8" id="KW-0378">Hydrolase</keyword>
<dbReference type="SMART" id="SM00936">
    <property type="entry name" value="PBP5_C"/>
    <property type="match status" value="1"/>
</dbReference>
<sequence>MKRFVYFIALMFFFTIFLGNPAKAAQVPNVDSEGAVLMDAATGKLLYSKNPNESLAPASTTKVMTALVVLENADLNAKVTIGKNPPAVDGTRLGLIEGEVFTVNDLLHAMLLLSGNDCAVALAEYVGGSVEGFAEMMNKKAKEIGANNSHFTNPSGLYDENHKTTPYDLALITREAAKTPHYLEISQAAVYEFPPSNINGEKKWADNKNSLIRKNSMYYYPYALTGKTGYTIDAKHSYTSVAEKDGQRLIATFMRSDIKNSFFLNAKDLYEYGFNNFSLVKLYSKGQEVSSYEVDKDTTIPLLATQDVYYVTDKGQEKNVNSKVESETKDLSKTSFKRGEVILNSEVKVNNENYIALPLASGEDREVKPVTTTVKESILNKNSLPVILSVGSFLGILFLLKYKNHIKRKKLKAKYPNIFNKKMRK</sequence>
<reference evidence="19 20" key="1">
    <citation type="submission" date="2016-11" db="EMBL/GenBank/DDBJ databases">
        <authorList>
            <person name="Jaros S."/>
            <person name="Januszkiewicz K."/>
            <person name="Wedrychowicz H."/>
        </authorList>
    </citation>
    <scope>NUCLEOTIDE SEQUENCE [LARGE SCALE GENOMIC DNA]</scope>
    <source>
        <strain evidence="19 20">DSM 6191</strain>
    </source>
</reference>
<dbReference type="InterPro" id="IPR018044">
    <property type="entry name" value="Peptidase_S11"/>
</dbReference>
<dbReference type="InterPro" id="IPR015956">
    <property type="entry name" value="Peniciliin-bd_prot_C_sf"/>
</dbReference>
<keyword evidence="11" id="KW-0961">Cell wall biogenesis/degradation</keyword>
<evidence type="ECO:0000256" key="12">
    <source>
        <dbReference type="ARBA" id="ARBA00034000"/>
    </source>
</evidence>
<keyword evidence="16" id="KW-1133">Transmembrane helix</keyword>
<dbReference type="InterPro" id="IPR012907">
    <property type="entry name" value="Peptidase_S11_C"/>
</dbReference>
<keyword evidence="10" id="KW-0573">Peptidoglycan synthesis</keyword>
<dbReference type="EMBL" id="FQXU01000005">
    <property type="protein sequence ID" value="SHH99736.1"/>
    <property type="molecule type" value="Genomic_DNA"/>
</dbReference>
<comment type="function">
    <text evidence="1">Removes C-terminal D-alanyl residues from sugar-peptide cell wall precursors.</text>
</comment>
<feature type="signal peptide" evidence="17">
    <location>
        <begin position="1"/>
        <end position="24"/>
    </location>
</feature>
<dbReference type="Gene3D" id="3.40.710.10">
    <property type="entry name" value="DD-peptidase/beta-lactamase superfamily"/>
    <property type="match status" value="1"/>
</dbReference>
<gene>
    <name evidence="19" type="ORF">SAMN02745941_01453</name>
</gene>
<dbReference type="UniPathway" id="UPA00219"/>
<dbReference type="PANTHER" id="PTHR21581:SF33">
    <property type="entry name" value="D-ALANYL-D-ALANINE CARBOXYPEPTIDASE DACB"/>
    <property type="match status" value="1"/>
</dbReference>
<evidence type="ECO:0000256" key="5">
    <source>
        <dbReference type="ARBA" id="ARBA00022645"/>
    </source>
</evidence>
<keyword evidence="16" id="KW-0472">Membrane</keyword>
<keyword evidence="7 17" id="KW-0732">Signal</keyword>
<evidence type="ECO:0000256" key="1">
    <source>
        <dbReference type="ARBA" id="ARBA00003217"/>
    </source>
</evidence>
<organism evidence="19 20">
    <name type="scientific">Clostridium intestinale DSM 6191</name>
    <dbReference type="NCBI Taxonomy" id="1121320"/>
    <lineage>
        <taxon>Bacteria</taxon>
        <taxon>Bacillati</taxon>
        <taxon>Bacillota</taxon>
        <taxon>Clostridia</taxon>
        <taxon>Eubacteriales</taxon>
        <taxon>Clostridiaceae</taxon>
        <taxon>Clostridium</taxon>
    </lineage>
</organism>
<dbReference type="PRINTS" id="PR00725">
    <property type="entry name" value="DADACBPTASE1"/>
</dbReference>
<evidence type="ECO:0000256" key="6">
    <source>
        <dbReference type="ARBA" id="ARBA00022670"/>
    </source>
</evidence>
<comment type="catalytic activity">
    <reaction evidence="12">
        <text>Preferential cleavage: (Ac)2-L-Lys-D-Ala-|-D-Ala. Also transpeptidation of peptidyl-alanyl moieties that are N-acyl substituents of D-alanine.</text>
        <dbReference type="EC" id="3.4.16.4"/>
    </reaction>
</comment>
<evidence type="ECO:0000256" key="13">
    <source>
        <dbReference type="PIRSR" id="PIRSR618044-1"/>
    </source>
</evidence>
<dbReference type="GO" id="GO:0009002">
    <property type="term" value="F:serine-type D-Ala-D-Ala carboxypeptidase activity"/>
    <property type="evidence" value="ECO:0007669"/>
    <property type="project" value="UniProtKB-EC"/>
</dbReference>
<evidence type="ECO:0000256" key="3">
    <source>
        <dbReference type="ARBA" id="ARBA00007164"/>
    </source>
</evidence>
<feature type="transmembrane region" description="Helical" evidence="16">
    <location>
        <begin position="384"/>
        <end position="402"/>
    </location>
</feature>
<dbReference type="GO" id="GO:0008360">
    <property type="term" value="P:regulation of cell shape"/>
    <property type="evidence" value="ECO:0007669"/>
    <property type="project" value="UniProtKB-KW"/>
</dbReference>
<dbReference type="InterPro" id="IPR001967">
    <property type="entry name" value="Peptidase_S11_N"/>
</dbReference>
<keyword evidence="5 19" id="KW-0121">Carboxypeptidase</keyword>
<dbReference type="AlphaFoldDB" id="A0A1M5XJ02"/>
<evidence type="ECO:0000256" key="8">
    <source>
        <dbReference type="ARBA" id="ARBA00022801"/>
    </source>
</evidence>
<evidence type="ECO:0000256" key="16">
    <source>
        <dbReference type="SAM" id="Phobius"/>
    </source>
</evidence>
<evidence type="ECO:0000256" key="10">
    <source>
        <dbReference type="ARBA" id="ARBA00022984"/>
    </source>
</evidence>
<dbReference type="SUPFAM" id="SSF69189">
    <property type="entry name" value="Penicillin-binding protein associated domain"/>
    <property type="match status" value="1"/>
</dbReference>
<dbReference type="RefSeq" id="WP_073018180.1">
    <property type="nucleotide sequence ID" value="NZ_FQXU01000005.1"/>
</dbReference>
<protein>
    <recommendedName>
        <fullName evidence="4">serine-type D-Ala-D-Ala carboxypeptidase</fullName>
        <ecNumber evidence="4">3.4.16.4</ecNumber>
    </recommendedName>
</protein>
<dbReference type="SUPFAM" id="SSF56601">
    <property type="entry name" value="beta-lactamase/transpeptidase-like"/>
    <property type="match status" value="1"/>
</dbReference>
<feature type="active site" description="Acyl-ester intermediate" evidence="13">
    <location>
        <position position="59"/>
    </location>
</feature>
<name>A0A1M5XJ02_9CLOT</name>
<dbReference type="Proteomes" id="UP000184241">
    <property type="component" value="Unassembled WGS sequence"/>
</dbReference>
<dbReference type="Pfam" id="PF00768">
    <property type="entry name" value="Peptidase_S11"/>
    <property type="match status" value="1"/>
</dbReference>
<evidence type="ECO:0000256" key="17">
    <source>
        <dbReference type="SAM" id="SignalP"/>
    </source>
</evidence>
<accession>A0A1M5XJ02</accession>
<evidence type="ECO:0000256" key="9">
    <source>
        <dbReference type="ARBA" id="ARBA00022960"/>
    </source>
</evidence>
<dbReference type="PANTHER" id="PTHR21581">
    <property type="entry name" value="D-ALANYL-D-ALANINE CARBOXYPEPTIDASE"/>
    <property type="match status" value="1"/>
</dbReference>
<feature type="chain" id="PRO_5012929021" description="serine-type D-Ala-D-Ala carboxypeptidase" evidence="17">
    <location>
        <begin position="25"/>
        <end position="425"/>
    </location>
</feature>
<evidence type="ECO:0000313" key="19">
    <source>
        <dbReference type="EMBL" id="SHH99736.1"/>
    </source>
</evidence>